<name>A0A645FWF1_9ZZZZ</name>
<accession>A0A645FWF1</accession>
<evidence type="ECO:0000313" key="1">
    <source>
        <dbReference type="EMBL" id="MPN16293.1"/>
    </source>
</evidence>
<dbReference type="AlphaFoldDB" id="A0A645FWF1"/>
<sequence length="98" mass="11565">MTSSKEVSVGVRLRGKSPKTSQFLANKIKDYVATYDDYVSFVTELRRRMKDFPKRLEVLNFVSSEDFLFFFQRSYGEQVLDLFYGGESIEFENSYKKE</sequence>
<organism evidence="1">
    <name type="scientific">bioreactor metagenome</name>
    <dbReference type="NCBI Taxonomy" id="1076179"/>
    <lineage>
        <taxon>unclassified sequences</taxon>
        <taxon>metagenomes</taxon>
        <taxon>ecological metagenomes</taxon>
    </lineage>
</organism>
<dbReference type="EMBL" id="VSSQ01063222">
    <property type="protein sequence ID" value="MPN16293.1"/>
    <property type="molecule type" value="Genomic_DNA"/>
</dbReference>
<protein>
    <submittedName>
        <fullName evidence="1">Uncharacterized protein</fullName>
    </submittedName>
</protein>
<comment type="caution">
    <text evidence="1">The sequence shown here is derived from an EMBL/GenBank/DDBJ whole genome shotgun (WGS) entry which is preliminary data.</text>
</comment>
<gene>
    <name evidence="1" type="ORF">SDC9_163631</name>
</gene>
<dbReference type="SUPFAM" id="SSF75615">
    <property type="entry name" value="Siroheme synthase middle domains-like"/>
    <property type="match status" value="1"/>
</dbReference>
<reference evidence="1" key="1">
    <citation type="submission" date="2019-08" db="EMBL/GenBank/DDBJ databases">
        <authorList>
            <person name="Kucharzyk K."/>
            <person name="Murdoch R.W."/>
            <person name="Higgins S."/>
            <person name="Loffler F."/>
        </authorList>
    </citation>
    <scope>NUCLEOTIDE SEQUENCE</scope>
</reference>
<proteinExistence type="predicted"/>